<feature type="transmembrane region" description="Helical" evidence="8">
    <location>
        <begin position="331"/>
        <end position="356"/>
    </location>
</feature>
<evidence type="ECO:0000256" key="4">
    <source>
        <dbReference type="ARBA" id="ARBA00022692"/>
    </source>
</evidence>
<evidence type="ECO:0000256" key="3">
    <source>
        <dbReference type="ARBA" id="ARBA00022679"/>
    </source>
</evidence>
<feature type="transmembrane region" description="Helical" evidence="8">
    <location>
        <begin position="96"/>
        <end position="117"/>
    </location>
</feature>
<dbReference type="RefSeq" id="WP_107300891.1">
    <property type="nucleotide sequence ID" value="NZ_PYMB01000026.1"/>
</dbReference>
<dbReference type="GO" id="GO:0005886">
    <property type="term" value="C:plasma membrane"/>
    <property type="evidence" value="ECO:0007669"/>
    <property type="project" value="UniProtKB-SubCell"/>
</dbReference>
<evidence type="ECO:0000256" key="7">
    <source>
        <dbReference type="ARBA" id="ARBA00024033"/>
    </source>
</evidence>
<evidence type="ECO:0008006" key="11">
    <source>
        <dbReference type="Google" id="ProtNLM"/>
    </source>
</evidence>
<comment type="caution">
    <text evidence="9">The sequence shown here is derived from an EMBL/GenBank/DDBJ whole genome shotgun (WGS) entry which is preliminary data.</text>
</comment>
<dbReference type="GO" id="GO:0016758">
    <property type="term" value="F:hexosyltransferase activity"/>
    <property type="evidence" value="ECO:0007669"/>
    <property type="project" value="InterPro"/>
</dbReference>
<keyword evidence="6 8" id="KW-0472">Membrane</keyword>
<organism evidence="9 10">
    <name type="scientific">Photobacterium rosenbergii</name>
    <dbReference type="NCBI Taxonomy" id="294936"/>
    <lineage>
        <taxon>Bacteria</taxon>
        <taxon>Pseudomonadati</taxon>
        <taxon>Pseudomonadota</taxon>
        <taxon>Gammaproteobacteria</taxon>
        <taxon>Vibrionales</taxon>
        <taxon>Vibrionaceae</taxon>
        <taxon>Photobacterium</taxon>
    </lineage>
</organism>
<feature type="transmembrane region" description="Helical" evidence="8">
    <location>
        <begin position="137"/>
        <end position="166"/>
    </location>
</feature>
<feature type="transmembrane region" description="Helical" evidence="8">
    <location>
        <begin position="178"/>
        <end position="202"/>
    </location>
</feature>
<comment type="similarity">
    <text evidence="7">Belongs to the glycosyltransferase 87 family.</text>
</comment>
<evidence type="ECO:0000313" key="9">
    <source>
        <dbReference type="EMBL" id="PSW07825.1"/>
    </source>
</evidence>
<evidence type="ECO:0000256" key="2">
    <source>
        <dbReference type="ARBA" id="ARBA00022475"/>
    </source>
</evidence>
<dbReference type="AlphaFoldDB" id="A0A2T3N5S1"/>
<feature type="transmembrane region" description="Helical" evidence="8">
    <location>
        <begin position="208"/>
        <end position="229"/>
    </location>
</feature>
<keyword evidence="4 8" id="KW-0812">Transmembrane</keyword>
<evidence type="ECO:0000256" key="8">
    <source>
        <dbReference type="SAM" id="Phobius"/>
    </source>
</evidence>
<gene>
    <name evidence="9" type="ORF">C9J01_25410</name>
</gene>
<feature type="transmembrane region" description="Helical" evidence="8">
    <location>
        <begin position="12"/>
        <end position="35"/>
    </location>
</feature>
<keyword evidence="2" id="KW-1003">Cell membrane</keyword>
<dbReference type="Pfam" id="PF09594">
    <property type="entry name" value="GT87"/>
    <property type="match status" value="1"/>
</dbReference>
<evidence type="ECO:0000313" key="10">
    <source>
        <dbReference type="Proteomes" id="UP000241346"/>
    </source>
</evidence>
<protein>
    <recommendedName>
        <fullName evidence="11">DUF2029 domain-containing protein</fullName>
    </recommendedName>
</protein>
<feature type="transmembrane region" description="Helical" evidence="8">
    <location>
        <begin position="301"/>
        <end position="319"/>
    </location>
</feature>
<reference evidence="9 10" key="1">
    <citation type="submission" date="2018-03" db="EMBL/GenBank/DDBJ databases">
        <title>Whole genome sequencing of Histamine producing bacteria.</title>
        <authorList>
            <person name="Butler K."/>
        </authorList>
    </citation>
    <scope>NUCLEOTIDE SEQUENCE [LARGE SCALE GENOMIC DNA]</scope>
    <source>
        <strain evidence="9 10">DSM 19138</strain>
    </source>
</reference>
<evidence type="ECO:0000256" key="5">
    <source>
        <dbReference type="ARBA" id="ARBA00022989"/>
    </source>
</evidence>
<keyword evidence="5 8" id="KW-1133">Transmembrane helix</keyword>
<dbReference type="EMBL" id="PYMB01000026">
    <property type="protein sequence ID" value="PSW07825.1"/>
    <property type="molecule type" value="Genomic_DNA"/>
</dbReference>
<proteinExistence type="inferred from homology"/>
<sequence length="391" mass="43634">MEHSSDESKRLLFWFIVGVIITFSFAYVDTIDLFYGELSRGQVMGRDFLHSWTAARLGLDGNFTEIYNTDKFINYAPQVVKESGVVFNFAYPPQNLLILLPFGVLSYNSALIIWSILGLTVFLSSFYIGSEDEKTNLWLIVLILAPTTILNFIFGQNGLLVAALLIGGVRALDKQPVLAGFLFGILTIKPHLGLLIPIALIASNNWKAFLSAVITTIAFISLTVIVMGVEVWSAWWGEGALAYARSFIENGKGMGIMMQVSPFIMVRETFGNLTLAWIVQAISMLISTVIIIFTFRSNYDSAIKGGILVVATYLVSPYVHNYDMAALTGVIAILICRFGGFFSNYHSSVVFILVWFAPVLTMYFSMVGFFVSPFIVLYFLFFLIKHPIYSK</sequence>
<comment type="subcellular location">
    <subcellularLocation>
        <location evidence="1">Cell membrane</location>
        <topology evidence="1">Multi-pass membrane protein</topology>
    </subcellularLocation>
</comment>
<evidence type="ECO:0000256" key="6">
    <source>
        <dbReference type="ARBA" id="ARBA00023136"/>
    </source>
</evidence>
<feature type="transmembrane region" description="Helical" evidence="8">
    <location>
        <begin position="275"/>
        <end position="295"/>
    </location>
</feature>
<dbReference type="Proteomes" id="UP000241346">
    <property type="component" value="Unassembled WGS sequence"/>
</dbReference>
<keyword evidence="3" id="KW-0808">Transferase</keyword>
<evidence type="ECO:0000256" key="1">
    <source>
        <dbReference type="ARBA" id="ARBA00004651"/>
    </source>
</evidence>
<name>A0A2T3N5S1_9GAMM</name>
<feature type="transmembrane region" description="Helical" evidence="8">
    <location>
        <begin position="362"/>
        <end position="384"/>
    </location>
</feature>
<dbReference type="InterPro" id="IPR018584">
    <property type="entry name" value="GT87"/>
</dbReference>
<accession>A0A2T3N5S1</accession>
<dbReference type="OrthoDB" id="7064270at2"/>